<dbReference type="EMBL" id="CAXAMN010005558">
    <property type="protein sequence ID" value="CAK9014544.1"/>
    <property type="molecule type" value="Genomic_DNA"/>
</dbReference>
<gene>
    <name evidence="6" type="ORF">CCMP2556_LOCUS11741</name>
</gene>
<evidence type="ECO:0000313" key="7">
    <source>
        <dbReference type="Proteomes" id="UP001642484"/>
    </source>
</evidence>
<dbReference type="PANTHER" id="PTHR11242">
    <property type="entry name" value="ARYL HYDROCARBON RECEPTOR INTERACTING PROTEIN RELATED"/>
    <property type="match status" value="1"/>
</dbReference>
<keyword evidence="3" id="KW-0175">Coiled coil</keyword>
<dbReference type="SMART" id="SM00028">
    <property type="entry name" value="TPR"/>
    <property type="match status" value="2"/>
</dbReference>
<accession>A0ABP0JKB0</accession>
<dbReference type="InterPro" id="IPR011990">
    <property type="entry name" value="TPR-like_helical_dom_sf"/>
</dbReference>
<protein>
    <submittedName>
        <fullName evidence="6">Uncharacterized protein</fullName>
    </submittedName>
</protein>
<keyword evidence="2" id="KW-0802">TPR repeat</keyword>
<feature type="region of interest" description="Disordered" evidence="4">
    <location>
        <begin position="483"/>
        <end position="517"/>
    </location>
</feature>
<name>A0ABP0JKB0_9DINO</name>
<evidence type="ECO:0000256" key="5">
    <source>
        <dbReference type="SAM" id="SignalP"/>
    </source>
</evidence>
<dbReference type="InterPro" id="IPR019734">
    <property type="entry name" value="TPR_rpt"/>
</dbReference>
<reference evidence="6 7" key="1">
    <citation type="submission" date="2024-02" db="EMBL/GenBank/DDBJ databases">
        <authorList>
            <person name="Chen Y."/>
            <person name="Shah S."/>
            <person name="Dougan E. K."/>
            <person name="Thang M."/>
            <person name="Chan C."/>
        </authorList>
    </citation>
    <scope>NUCLEOTIDE SEQUENCE [LARGE SCALE GENOMIC DNA]</scope>
</reference>
<feature type="coiled-coil region" evidence="3">
    <location>
        <begin position="791"/>
        <end position="818"/>
    </location>
</feature>
<evidence type="ECO:0000313" key="6">
    <source>
        <dbReference type="EMBL" id="CAK9014544.1"/>
    </source>
</evidence>
<evidence type="ECO:0000256" key="4">
    <source>
        <dbReference type="SAM" id="MobiDB-lite"/>
    </source>
</evidence>
<feature type="chain" id="PRO_5045471373" evidence="5">
    <location>
        <begin position="26"/>
        <end position="1023"/>
    </location>
</feature>
<organism evidence="6 7">
    <name type="scientific">Durusdinium trenchii</name>
    <dbReference type="NCBI Taxonomy" id="1381693"/>
    <lineage>
        <taxon>Eukaryota</taxon>
        <taxon>Sar</taxon>
        <taxon>Alveolata</taxon>
        <taxon>Dinophyceae</taxon>
        <taxon>Suessiales</taxon>
        <taxon>Symbiodiniaceae</taxon>
        <taxon>Durusdinium</taxon>
    </lineage>
</organism>
<keyword evidence="5" id="KW-0732">Signal</keyword>
<dbReference type="Proteomes" id="UP001642484">
    <property type="component" value="Unassembled WGS sequence"/>
</dbReference>
<evidence type="ECO:0000256" key="3">
    <source>
        <dbReference type="SAM" id="Coils"/>
    </source>
</evidence>
<evidence type="ECO:0000256" key="1">
    <source>
        <dbReference type="ARBA" id="ARBA00022737"/>
    </source>
</evidence>
<sequence length="1023" mass="113804">MVFSLGMRYKWGVAWGLVALPMAHSQLSAGCRDAQAELGMNLSQLQVLSRSRLARGLSGEEDTALLDLAKEAWARQEALIARCPAALAAASALLMLLEVSLSPHIRTNEEHDMHFHRISRYEYALVRAANLCMRRDRAWPVQSAVGVLKTVVKWLEFRVAAVRQLMEGPPREEITDDAHLQALADIGAVLDELGLEWWPCRGTLIALMRHGLRSGPLSDGKQDVVDHDVDVMVGIVSEEAWSHIRWLVNDKLLEMGWHSCFGRYSVDAKYGSTVLTRAREDLLLCTRADPDVTLDISTYIIGKGRTVYAQRFCTPTYAPRRGCYVPRGAGTLQHGLGRLRKSAIHPMRQCRAGHFSVPCPAKPLETLKATMPVNFTEHCLALPDLLQRRQRGYASDARFFASAAPDARPALRTEDVALLRQRAHQLDAEGYVSMTPYFMSCKSERDQDDPNDGAAAADLAQAAVFEDEAPFLLRLQKVMGRSGTKLSSRSRSRGSREATSTGESTDESSGESEVSAHPNRGCEWLFVAVSSPEQNAMAVCSEEEALLQEAWNSYQEGGNQVVSYRLATGVPVEVDFAAQLRRNLASRRSVQLRRAARPAAAPTPMVPLLAGVTAVPTASREGSVPSGKVDYSKWQQLEDSDQEENEHLEETIANLPLPAEILKPDQSRLWLQQESHRERFLRSPRLRGKHKDLVESREEEVPMTKFFDACRVHLKDAATHMEKGRALYAEAEELPGFDHCGRCFALALDELNKLHALRGPIPGPMPLPLRETFQEFSSEHHRLSCGALLNLAQCNLKAARYRAALENAEEALSLEKSAKAYYRKALALEGLGLDVQALPMWQKALREAPKDPMIRQKLTKAIEKVKEQRCWEARAFRGALGSETRSEAARAQRAERLQQIVRRACEYVNVGDVRRGELLSLCTTLVSTGELDTHEVEALNALFAQSITCTQPGLPDLELSKDEVTFLDSLNLTLPGHSQGPRGPQPRARVAELLQRLRQGLPLGAEEEHFLREEQQRLEAALG</sequence>
<dbReference type="Gene3D" id="1.25.40.10">
    <property type="entry name" value="Tetratricopeptide repeat domain"/>
    <property type="match status" value="1"/>
</dbReference>
<dbReference type="PANTHER" id="PTHR11242:SF0">
    <property type="entry name" value="TPR_REGION DOMAIN-CONTAINING PROTEIN"/>
    <property type="match status" value="1"/>
</dbReference>
<keyword evidence="1" id="KW-0677">Repeat</keyword>
<feature type="signal peptide" evidence="5">
    <location>
        <begin position="1"/>
        <end position="25"/>
    </location>
</feature>
<keyword evidence="7" id="KW-1185">Reference proteome</keyword>
<evidence type="ECO:0000256" key="2">
    <source>
        <dbReference type="ARBA" id="ARBA00022803"/>
    </source>
</evidence>
<dbReference type="InterPro" id="IPR039663">
    <property type="entry name" value="AIP/AIPL1/TTC9"/>
</dbReference>
<dbReference type="SUPFAM" id="SSF48452">
    <property type="entry name" value="TPR-like"/>
    <property type="match status" value="1"/>
</dbReference>
<comment type="caution">
    <text evidence="6">The sequence shown here is derived from an EMBL/GenBank/DDBJ whole genome shotgun (WGS) entry which is preliminary data.</text>
</comment>
<proteinExistence type="predicted"/>